<dbReference type="PANTHER" id="PTHR43895">
    <property type="entry name" value="CALCIUM/CALMODULIN-DEPENDENT PROTEIN KINASE KINASE-RELATED"/>
    <property type="match status" value="1"/>
</dbReference>
<dbReference type="InterPro" id="IPR011009">
    <property type="entry name" value="Kinase-like_dom_sf"/>
</dbReference>
<dbReference type="GeneID" id="19942501"/>
<dbReference type="GO" id="GO:0004674">
    <property type="term" value="F:protein serine/threonine kinase activity"/>
    <property type="evidence" value="ECO:0007669"/>
    <property type="project" value="UniProtKB-KW"/>
</dbReference>
<reference evidence="11 12" key="1">
    <citation type="submission" date="2012-04" db="EMBL/GenBank/DDBJ databases">
        <title>The Genome Sequence of Saprolegnia declina VS20.</title>
        <authorList>
            <consortium name="The Broad Institute Genome Sequencing Platform"/>
            <person name="Russ C."/>
            <person name="Nusbaum C."/>
            <person name="Tyler B."/>
            <person name="van West P."/>
            <person name="Dieguez-Uribeondo J."/>
            <person name="de Bruijn I."/>
            <person name="Tripathy S."/>
            <person name="Jiang R."/>
            <person name="Young S.K."/>
            <person name="Zeng Q."/>
            <person name="Gargeya S."/>
            <person name="Fitzgerald M."/>
            <person name="Haas B."/>
            <person name="Abouelleil A."/>
            <person name="Alvarado L."/>
            <person name="Arachchi H.M."/>
            <person name="Berlin A."/>
            <person name="Chapman S.B."/>
            <person name="Goldberg J."/>
            <person name="Griggs A."/>
            <person name="Gujja S."/>
            <person name="Hansen M."/>
            <person name="Howarth C."/>
            <person name="Imamovic A."/>
            <person name="Larimer J."/>
            <person name="McCowen C."/>
            <person name="Montmayeur A."/>
            <person name="Murphy C."/>
            <person name="Neiman D."/>
            <person name="Pearson M."/>
            <person name="Priest M."/>
            <person name="Roberts A."/>
            <person name="Saif S."/>
            <person name="Shea T."/>
            <person name="Sisk P."/>
            <person name="Sykes S."/>
            <person name="Wortman J."/>
            <person name="Nusbaum C."/>
            <person name="Birren B."/>
        </authorList>
    </citation>
    <scope>NUCLEOTIDE SEQUENCE [LARGE SCALE GENOMIC DNA]</scope>
    <source>
        <strain evidence="11 12">VS20</strain>
    </source>
</reference>
<keyword evidence="5 11" id="KW-0418">Kinase</keyword>
<sequence length="635" mass="69856">MAARPNDRRRKLTALKVDRYDGQSIFIGNELRYELGGYLGGGTAGVVYEALCRQSAKHVAIKILNPIGYKLMPTSLLSRCIVAIKGRQMEPEVATGQQPMRNEHVWWLVHQSSKQAIAAYEDPRSGAFRELTLPRCIEVWGIDFAFPANDKEPDVFANDVESYCEVNVKGQVFQIPRMPKKFVKFARSRSSIYREISNMSSLGTHVNVLRLDEALELHQDSKCTIFLVLELAAGGELFDRIKLDCGTDEPTARLYFKQLISGVAFCHGSGVCHRDLKPENLLLADNEENSTLKIADFGLSAIFSIAEDIGNGNTGQSIRRLRSVVGSPHYVAPEVLQDTGQGYDGAKADAWSSGIILYAMLAGSLPFGKDLLKCIRYEKFKKWSFVTKYNDDAEDPANEVEFPEWFFPSHFTQDAKSLIAQLIYPDPCLRLSIDEAVGHRWVVLEPQKSPVLAAPEPPSATSADVSPALATLKVSPLNPTMASTVPRKDATWAGSHIVRSHNNVAGGNGVKATTLLSVNSQLPSMAAPSPNKPSLSIQPRALVHPGYMPPLDEGTPANSPRPVVVSSSWCRRCGRGNCTCEHSWNPNQTPKQQQDQAPKESKEDDQRDALMPVTPPLDGLDGDASAFEPLSLTTW</sequence>
<evidence type="ECO:0000256" key="2">
    <source>
        <dbReference type="ARBA" id="ARBA00022527"/>
    </source>
</evidence>
<dbReference type="PANTHER" id="PTHR43895:SF32">
    <property type="entry name" value="SERINE_THREONINE-PROTEIN KINASE CHK1"/>
    <property type="match status" value="1"/>
</dbReference>
<evidence type="ECO:0000256" key="1">
    <source>
        <dbReference type="ARBA" id="ARBA00012513"/>
    </source>
</evidence>
<evidence type="ECO:0000256" key="4">
    <source>
        <dbReference type="ARBA" id="ARBA00022741"/>
    </source>
</evidence>
<feature type="compositionally biased region" description="Basic and acidic residues" evidence="9">
    <location>
        <begin position="597"/>
        <end position="608"/>
    </location>
</feature>
<dbReference type="SUPFAM" id="SSF56112">
    <property type="entry name" value="Protein kinase-like (PK-like)"/>
    <property type="match status" value="1"/>
</dbReference>
<gene>
    <name evidence="11" type="ORF">SDRG_01774</name>
</gene>
<dbReference type="OMA" id="GLERHEN"/>
<organism evidence="11 12">
    <name type="scientific">Saprolegnia diclina (strain VS20)</name>
    <dbReference type="NCBI Taxonomy" id="1156394"/>
    <lineage>
        <taxon>Eukaryota</taxon>
        <taxon>Sar</taxon>
        <taxon>Stramenopiles</taxon>
        <taxon>Oomycota</taxon>
        <taxon>Saprolegniomycetes</taxon>
        <taxon>Saprolegniales</taxon>
        <taxon>Saprolegniaceae</taxon>
        <taxon>Saprolegnia</taxon>
    </lineage>
</organism>
<dbReference type="InParanoid" id="T0QRD3"/>
<evidence type="ECO:0000313" key="12">
    <source>
        <dbReference type="Proteomes" id="UP000030762"/>
    </source>
</evidence>
<dbReference type="RefSeq" id="XP_008605543.1">
    <property type="nucleotide sequence ID" value="XM_008607321.1"/>
</dbReference>
<proteinExistence type="predicted"/>
<protein>
    <recommendedName>
        <fullName evidence="1">non-specific serine/threonine protein kinase</fullName>
        <ecNumber evidence="1">2.7.11.1</ecNumber>
    </recommendedName>
</protein>
<feature type="region of interest" description="Disordered" evidence="9">
    <location>
        <begin position="580"/>
        <end position="635"/>
    </location>
</feature>
<keyword evidence="4" id="KW-0547">Nucleotide-binding</keyword>
<dbReference type="EC" id="2.7.11.1" evidence="1"/>
<evidence type="ECO:0000313" key="11">
    <source>
        <dbReference type="EMBL" id="EQC40699.1"/>
    </source>
</evidence>
<dbReference type="Proteomes" id="UP000030762">
    <property type="component" value="Unassembled WGS sequence"/>
</dbReference>
<evidence type="ECO:0000256" key="7">
    <source>
        <dbReference type="ARBA" id="ARBA00047899"/>
    </source>
</evidence>
<comment type="catalytic activity">
    <reaction evidence="8">
        <text>L-seryl-[protein] + ATP = O-phospho-L-seryl-[protein] + ADP + H(+)</text>
        <dbReference type="Rhea" id="RHEA:17989"/>
        <dbReference type="Rhea" id="RHEA-COMP:9863"/>
        <dbReference type="Rhea" id="RHEA-COMP:11604"/>
        <dbReference type="ChEBI" id="CHEBI:15378"/>
        <dbReference type="ChEBI" id="CHEBI:29999"/>
        <dbReference type="ChEBI" id="CHEBI:30616"/>
        <dbReference type="ChEBI" id="CHEBI:83421"/>
        <dbReference type="ChEBI" id="CHEBI:456216"/>
        <dbReference type="EC" id="2.7.11.1"/>
    </reaction>
</comment>
<dbReference type="EMBL" id="JH767135">
    <property type="protein sequence ID" value="EQC40699.1"/>
    <property type="molecule type" value="Genomic_DNA"/>
</dbReference>
<dbReference type="OrthoDB" id="539158at2759"/>
<dbReference type="GO" id="GO:0005524">
    <property type="term" value="F:ATP binding"/>
    <property type="evidence" value="ECO:0007669"/>
    <property type="project" value="UniProtKB-KW"/>
</dbReference>
<evidence type="ECO:0000256" key="6">
    <source>
        <dbReference type="ARBA" id="ARBA00022840"/>
    </source>
</evidence>
<evidence type="ECO:0000256" key="5">
    <source>
        <dbReference type="ARBA" id="ARBA00022777"/>
    </source>
</evidence>
<dbReference type="eggNOG" id="KOG0583">
    <property type="taxonomic scope" value="Eukaryota"/>
</dbReference>
<dbReference type="VEuPathDB" id="FungiDB:SDRG_01774"/>
<dbReference type="AlphaFoldDB" id="T0QRD3"/>
<evidence type="ECO:0000256" key="3">
    <source>
        <dbReference type="ARBA" id="ARBA00022679"/>
    </source>
</evidence>
<keyword evidence="6" id="KW-0067">ATP-binding</keyword>
<dbReference type="InterPro" id="IPR000719">
    <property type="entry name" value="Prot_kinase_dom"/>
</dbReference>
<feature type="compositionally biased region" description="Polar residues" evidence="9">
    <location>
        <begin position="580"/>
        <end position="596"/>
    </location>
</feature>
<dbReference type="Pfam" id="PF00069">
    <property type="entry name" value="Pkinase"/>
    <property type="match status" value="1"/>
</dbReference>
<dbReference type="InterPro" id="IPR008271">
    <property type="entry name" value="Ser/Thr_kinase_AS"/>
</dbReference>
<feature type="domain" description="Protein kinase" evidence="10">
    <location>
        <begin position="33"/>
        <end position="442"/>
    </location>
</feature>
<dbReference type="PROSITE" id="PS00108">
    <property type="entry name" value="PROTEIN_KINASE_ST"/>
    <property type="match status" value="1"/>
</dbReference>
<dbReference type="Gene3D" id="3.30.200.20">
    <property type="entry name" value="Phosphorylase Kinase, domain 1"/>
    <property type="match status" value="1"/>
</dbReference>
<dbReference type="PROSITE" id="PS50011">
    <property type="entry name" value="PROTEIN_KINASE_DOM"/>
    <property type="match status" value="1"/>
</dbReference>
<evidence type="ECO:0000256" key="9">
    <source>
        <dbReference type="SAM" id="MobiDB-lite"/>
    </source>
</evidence>
<comment type="catalytic activity">
    <reaction evidence="7">
        <text>L-threonyl-[protein] + ATP = O-phospho-L-threonyl-[protein] + ADP + H(+)</text>
        <dbReference type="Rhea" id="RHEA:46608"/>
        <dbReference type="Rhea" id="RHEA-COMP:11060"/>
        <dbReference type="Rhea" id="RHEA-COMP:11605"/>
        <dbReference type="ChEBI" id="CHEBI:15378"/>
        <dbReference type="ChEBI" id="CHEBI:30013"/>
        <dbReference type="ChEBI" id="CHEBI:30616"/>
        <dbReference type="ChEBI" id="CHEBI:61977"/>
        <dbReference type="ChEBI" id="CHEBI:456216"/>
        <dbReference type="EC" id="2.7.11.1"/>
    </reaction>
</comment>
<name>T0QRD3_SAPDV</name>
<dbReference type="GO" id="GO:0007165">
    <property type="term" value="P:signal transduction"/>
    <property type="evidence" value="ECO:0007669"/>
    <property type="project" value="TreeGrafter"/>
</dbReference>
<dbReference type="FunFam" id="1.10.510.10:FF:002219">
    <property type="entry name" value="Uncharacterized protein"/>
    <property type="match status" value="1"/>
</dbReference>
<dbReference type="Gene3D" id="1.10.510.10">
    <property type="entry name" value="Transferase(Phosphotransferase) domain 1"/>
    <property type="match status" value="1"/>
</dbReference>
<evidence type="ECO:0000259" key="10">
    <source>
        <dbReference type="PROSITE" id="PS50011"/>
    </source>
</evidence>
<dbReference type="SMART" id="SM00220">
    <property type="entry name" value="S_TKc"/>
    <property type="match status" value="1"/>
</dbReference>
<keyword evidence="2" id="KW-0723">Serine/threonine-protein kinase</keyword>
<accession>T0QRD3</accession>
<evidence type="ECO:0000256" key="8">
    <source>
        <dbReference type="ARBA" id="ARBA00048679"/>
    </source>
</evidence>
<keyword evidence="3" id="KW-0808">Transferase</keyword>
<keyword evidence="12" id="KW-1185">Reference proteome</keyword>
<dbReference type="STRING" id="1156394.T0QRD3"/>